<proteinExistence type="predicted"/>
<evidence type="ECO:0000313" key="1">
    <source>
        <dbReference type="EMBL" id="EER04011.1"/>
    </source>
</evidence>
<reference evidence="1 2" key="1">
    <citation type="submission" date="2008-07" db="EMBL/GenBank/DDBJ databases">
        <authorList>
            <person name="El-Sayed N."/>
            <person name="Caler E."/>
            <person name="Inman J."/>
            <person name="Amedeo P."/>
            <person name="Hass B."/>
            <person name="Wortman J."/>
        </authorList>
    </citation>
    <scope>NUCLEOTIDE SEQUENCE [LARGE SCALE GENOMIC DNA]</scope>
    <source>
        <strain evidence="2">ATCC 50983 / TXsc</strain>
    </source>
</reference>
<dbReference type="GeneID" id="9044929"/>
<protein>
    <submittedName>
        <fullName evidence="1">Uncharacterized protein</fullName>
    </submittedName>
</protein>
<dbReference type="Proteomes" id="UP000007800">
    <property type="component" value="Unassembled WGS sequence"/>
</dbReference>
<dbReference type="AlphaFoldDB" id="C5LGY3"/>
<dbReference type="RefSeq" id="XP_002772195.1">
    <property type="nucleotide sequence ID" value="XM_002772149.1"/>
</dbReference>
<feature type="non-terminal residue" evidence="1">
    <location>
        <position position="63"/>
    </location>
</feature>
<gene>
    <name evidence="1" type="ORF">Pmar_PMAR020931</name>
</gene>
<dbReference type="EMBL" id="GG681970">
    <property type="protein sequence ID" value="EER04011.1"/>
    <property type="molecule type" value="Genomic_DNA"/>
</dbReference>
<name>C5LGY3_PERM5</name>
<accession>C5LGY3</accession>
<evidence type="ECO:0000313" key="2">
    <source>
        <dbReference type="Proteomes" id="UP000007800"/>
    </source>
</evidence>
<keyword evidence="2" id="KW-1185">Reference proteome</keyword>
<sequence length="63" mass="7056">MTVDYSIITTTCIKGLQSALSQELITEPPYAIHSIQQRESETMSKGDPLDYAYVKMTLVDNSE</sequence>
<dbReference type="InParanoid" id="C5LGY3"/>
<organism evidence="2">
    <name type="scientific">Perkinsus marinus (strain ATCC 50983 / TXsc)</name>
    <dbReference type="NCBI Taxonomy" id="423536"/>
    <lineage>
        <taxon>Eukaryota</taxon>
        <taxon>Sar</taxon>
        <taxon>Alveolata</taxon>
        <taxon>Perkinsozoa</taxon>
        <taxon>Perkinsea</taxon>
        <taxon>Perkinsida</taxon>
        <taxon>Perkinsidae</taxon>
        <taxon>Perkinsus</taxon>
    </lineage>
</organism>